<gene>
    <name evidence="2" type="ORF">JDW19_15015</name>
</gene>
<organism evidence="2 3">
    <name type="scientific">Paenibacillus polymyxa</name>
    <name type="common">Bacillus polymyxa</name>
    <dbReference type="NCBI Taxonomy" id="1406"/>
    <lineage>
        <taxon>Bacteria</taxon>
        <taxon>Bacillati</taxon>
        <taxon>Bacillota</taxon>
        <taxon>Bacilli</taxon>
        <taxon>Bacillales</taxon>
        <taxon>Paenibacillaceae</taxon>
        <taxon>Paenibacillus</taxon>
    </lineage>
</organism>
<dbReference type="InterPro" id="IPR008279">
    <property type="entry name" value="PEP-util_enz_mobile_dom"/>
</dbReference>
<dbReference type="Gene3D" id="3.50.30.10">
    <property type="entry name" value="Phosphohistidine domain"/>
    <property type="match status" value="1"/>
</dbReference>
<protein>
    <recommendedName>
        <fullName evidence="1">PEP-utilising enzyme mobile domain-containing protein</fullName>
    </recommendedName>
</protein>
<reference evidence="2" key="1">
    <citation type="submission" date="2020-12" db="EMBL/GenBank/DDBJ databases">
        <title>Paenibacillus polymyxa LMG 27872: a double-edged sword.</title>
        <authorList>
            <person name="Langendries S."/>
            <person name="Garcia Mendez S."/>
            <person name="Beirinckx S."/>
            <person name="Viaene T."/>
            <person name="Baeyen S."/>
            <person name="Goeminne G."/>
            <person name="Willems A."/>
            <person name="Debode J."/>
            <person name="Goormachtig S."/>
        </authorList>
    </citation>
    <scope>NUCLEOTIDE SEQUENCE</scope>
    <source>
        <strain evidence="2">LMG 27872</strain>
    </source>
</reference>
<evidence type="ECO:0000259" key="1">
    <source>
        <dbReference type="Pfam" id="PF00391"/>
    </source>
</evidence>
<feature type="domain" description="PEP-utilising enzyme mobile" evidence="1">
    <location>
        <begin position="331"/>
        <end position="400"/>
    </location>
</feature>
<evidence type="ECO:0000313" key="3">
    <source>
        <dbReference type="Proteomes" id="UP000650605"/>
    </source>
</evidence>
<dbReference type="PANTHER" id="PTHR43615">
    <property type="entry name" value="PHOSPHOENOLPYRUVATE SYNTHASE-RELATED"/>
    <property type="match status" value="1"/>
</dbReference>
<dbReference type="EMBL" id="JAEHFQ010000007">
    <property type="protein sequence ID" value="MBM0634419.1"/>
    <property type="molecule type" value="Genomic_DNA"/>
</dbReference>
<dbReference type="GO" id="GO:0016772">
    <property type="term" value="F:transferase activity, transferring phosphorus-containing groups"/>
    <property type="evidence" value="ECO:0007669"/>
    <property type="project" value="InterPro"/>
</dbReference>
<sequence length="405" mass="45611">MKLLPQHIKETAAWCTQTEELIGNVQSKEELITLWREQLWPKNIEAMWIALEGPSSKMQNFVRLKEKLEKWLGRDDASVLLSNLSGSTGLASLGPVVGISSVVKGEMSQEDYLLEYGHRGPHEFELSIPDPREEPSWLEKQIQETKKSGINVDDLLYKQREQNEVVWRRLEQRFPYKINKLKRVIAKISEGPHLREAVRSEWTRVFRLNRSFALKAGELIGIGEDVFFLYVDEILGWLAGGSVIEERISTRKVNYLKYKQLPAFPSIIRGRFEPLQWMEDPNRRVDYYDPYIPLDSSIHSEIIEGVAGAAGRIEGTVRVLRNPEDGHQLLPGEILVTSTTNVGWTPLFPKAAAIVTDIGAPLSHAAIVARELGIPAVVGCGNATTRMKTGDRVIVDGGQGIVLTR</sequence>
<dbReference type="InterPro" id="IPR051549">
    <property type="entry name" value="PEP_Utilizing_Enz"/>
</dbReference>
<dbReference type="InterPro" id="IPR036637">
    <property type="entry name" value="Phosphohistidine_dom_sf"/>
</dbReference>
<evidence type="ECO:0000313" key="2">
    <source>
        <dbReference type="EMBL" id="MBM0634419.1"/>
    </source>
</evidence>
<comment type="caution">
    <text evidence="2">The sequence shown here is derived from an EMBL/GenBank/DDBJ whole genome shotgun (WGS) entry which is preliminary data.</text>
</comment>
<proteinExistence type="predicted"/>
<accession>A0A8I1LR69</accession>
<dbReference type="SUPFAM" id="SSF52009">
    <property type="entry name" value="Phosphohistidine domain"/>
    <property type="match status" value="1"/>
</dbReference>
<dbReference type="PANTHER" id="PTHR43615:SF1">
    <property type="entry name" value="PPDK_N DOMAIN-CONTAINING PROTEIN"/>
    <property type="match status" value="1"/>
</dbReference>
<dbReference type="Pfam" id="PF00391">
    <property type="entry name" value="PEP-utilizers"/>
    <property type="match status" value="1"/>
</dbReference>
<dbReference type="Proteomes" id="UP000650605">
    <property type="component" value="Unassembled WGS sequence"/>
</dbReference>
<dbReference type="AlphaFoldDB" id="A0A8I1LR69"/>
<name>A0A8I1LR69_PAEPO</name>